<accession>A0A1L6J7W3</accession>
<reference evidence="2 4" key="3">
    <citation type="submission" date="2018-07" db="EMBL/GenBank/DDBJ databases">
        <title>Genomic and Epidemiologic Investigation of an Indolent Hospital Outbreak.</title>
        <authorList>
            <person name="Johnson R.C."/>
            <person name="Deming C."/>
            <person name="Conlan S."/>
            <person name="Zellmer C.J."/>
            <person name="Michelin A.V."/>
            <person name="Lee-Lin S."/>
            <person name="Thomas P.J."/>
            <person name="Park M."/>
            <person name="Weingarten R.A."/>
            <person name="Less J."/>
            <person name="Dekker J.P."/>
            <person name="Frank K.M."/>
            <person name="Musser K.A."/>
            <person name="Mcquiston J.R."/>
            <person name="Henderson D.K."/>
            <person name="Lau A.F."/>
            <person name="Palmore T.N."/>
            <person name="Segre J.A."/>
        </authorList>
    </citation>
    <scope>NUCLEOTIDE SEQUENCE [LARGE SCALE GENOMIC DNA]</scope>
    <source>
        <strain evidence="2 4">SK-NIH.Env10_0317</strain>
    </source>
</reference>
<organism evidence="1 3">
    <name type="scientific">Sphingomonas koreensis</name>
    <dbReference type="NCBI Taxonomy" id="93064"/>
    <lineage>
        <taxon>Bacteria</taxon>
        <taxon>Pseudomonadati</taxon>
        <taxon>Pseudomonadota</taxon>
        <taxon>Alphaproteobacteria</taxon>
        <taxon>Sphingomonadales</taxon>
        <taxon>Sphingomonadaceae</taxon>
        <taxon>Sphingomonas</taxon>
    </lineage>
</organism>
<proteinExistence type="predicted"/>
<reference evidence="1" key="1">
    <citation type="submission" date="2016-12" db="EMBL/GenBank/DDBJ databases">
        <title>Whole genome sequencing of Sphingomonas koreensis.</title>
        <authorList>
            <person name="Conlan S."/>
            <person name="Thomas P.J."/>
            <person name="Mullikin J."/>
            <person name="Palmore T.N."/>
            <person name="Frank K.M."/>
            <person name="Segre J.A."/>
        </authorList>
    </citation>
    <scope>NUCLEOTIDE SEQUENCE</scope>
    <source>
        <strain evidence="1">ABOJV</strain>
    </source>
</reference>
<dbReference type="GeneID" id="44132097"/>
<evidence type="ECO:0000313" key="2">
    <source>
        <dbReference type="EMBL" id="RSV07923.1"/>
    </source>
</evidence>
<name>A0A1L6J7W3_9SPHN</name>
<dbReference type="EMBL" id="QQWO01000001">
    <property type="protein sequence ID" value="RSV07923.1"/>
    <property type="molecule type" value="Genomic_DNA"/>
</dbReference>
<protein>
    <submittedName>
        <fullName evidence="1">Uncharacterized protein</fullName>
    </submittedName>
</protein>
<reference evidence="3" key="2">
    <citation type="submission" date="2016-12" db="EMBL/GenBank/DDBJ databases">
        <title>Whole genome sequencing of Sphingomonas sp. ABOJV.</title>
        <authorList>
            <person name="Conlan S."/>
            <person name="Thomas P.J."/>
            <person name="Mullikin J."/>
            <person name="Palmore T.N."/>
            <person name="Frank K.M."/>
            <person name="Segre J.A."/>
        </authorList>
    </citation>
    <scope>NUCLEOTIDE SEQUENCE [LARGE SCALE GENOMIC DNA]</scope>
    <source>
        <strain evidence="3">ABOJV</strain>
    </source>
</reference>
<keyword evidence="3" id="KW-1185">Reference proteome</keyword>
<evidence type="ECO:0000313" key="1">
    <source>
        <dbReference type="EMBL" id="APR52042.1"/>
    </source>
</evidence>
<dbReference type="Proteomes" id="UP000286681">
    <property type="component" value="Unassembled WGS sequence"/>
</dbReference>
<sequence>MRWIITSDHMGTSLAGVGEDAEGSIAYAGTNEGDSLPMEFRLYDARHKLCFEGRCGDIDADWWHGFEPLIWTWNAFRCRRLTYRRVDRSWKEQPFLPFSGRY</sequence>
<gene>
    <name evidence="1" type="ORF">BRX40_05970</name>
    <name evidence="2" type="ORF">CA257_00045</name>
</gene>
<evidence type="ECO:0000313" key="4">
    <source>
        <dbReference type="Proteomes" id="UP000286681"/>
    </source>
</evidence>
<dbReference type="Proteomes" id="UP000185161">
    <property type="component" value="Chromosome"/>
</dbReference>
<evidence type="ECO:0000313" key="3">
    <source>
        <dbReference type="Proteomes" id="UP000185161"/>
    </source>
</evidence>
<dbReference type="EMBL" id="CP018820">
    <property type="protein sequence ID" value="APR52042.1"/>
    <property type="molecule type" value="Genomic_DNA"/>
</dbReference>
<dbReference type="RefSeq" id="WP_060977330.1">
    <property type="nucleotide sequence ID" value="NZ_CP018820.1"/>
</dbReference>
<dbReference type="OrthoDB" id="7573909at2"/>
<dbReference type="KEGG" id="skr:BRX40_05970"/>
<dbReference type="AlphaFoldDB" id="A0A1L6J7W3"/>